<reference evidence="3" key="1">
    <citation type="submission" date="2023-06" db="EMBL/GenBank/DDBJ databases">
        <title>Genome-scale phylogeny and comparative genomics of the fungal order Sordariales.</title>
        <authorList>
            <consortium name="Lawrence Berkeley National Laboratory"/>
            <person name="Hensen N."/>
            <person name="Bonometti L."/>
            <person name="Westerberg I."/>
            <person name="Brannstrom I.O."/>
            <person name="Guillou S."/>
            <person name="Cros-Aarteil S."/>
            <person name="Calhoun S."/>
            <person name="Haridas S."/>
            <person name="Kuo A."/>
            <person name="Mondo S."/>
            <person name="Pangilinan J."/>
            <person name="Riley R."/>
            <person name="LaButti K."/>
            <person name="Andreopoulos B."/>
            <person name="Lipzen A."/>
            <person name="Chen C."/>
            <person name="Yanf M."/>
            <person name="Daum C."/>
            <person name="Ng V."/>
            <person name="Clum A."/>
            <person name="Steindorff A."/>
            <person name="Ohm R."/>
            <person name="Martin F."/>
            <person name="Silar P."/>
            <person name="Natvig D."/>
            <person name="Lalanne C."/>
            <person name="Gautier V."/>
            <person name="Ament-velasquez S.L."/>
            <person name="Kruys A."/>
            <person name="Hutchinson M.I."/>
            <person name="Powell A.J."/>
            <person name="Barry K."/>
            <person name="Miller A.N."/>
            <person name="Grigoriev I.V."/>
            <person name="Debuchy R."/>
            <person name="Gladieux P."/>
            <person name="Thoren M.H."/>
            <person name="Johannesson H."/>
        </authorList>
    </citation>
    <scope>NUCLEOTIDE SEQUENCE</scope>
    <source>
        <strain evidence="3">SMH3391-2</strain>
    </source>
</reference>
<dbReference type="Proteomes" id="UP001174934">
    <property type="component" value="Unassembled WGS sequence"/>
</dbReference>
<protein>
    <submittedName>
        <fullName evidence="3">Uncharacterized protein</fullName>
    </submittedName>
</protein>
<name>A0AA39WI08_9PEZI</name>
<evidence type="ECO:0000256" key="2">
    <source>
        <dbReference type="SAM" id="SignalP"/>
    </source>
</evidence>
<feature type="chain" id="PRO_5041445184" evidence="2">
    <location>
        <begin position="19"/>
        <end position="118"/>
    </location>
</feature>
<evidence type="ECO:0000313" key="3">
    <source>
        <dbReference type="EMBL" id="KAK0615776.1"/>
    </source>
</evidence>
<gene>
    <name evidence="3" type="ORF">B0T17DRAFT_354820</name>
</gene>
<accession>A0AA39WI08</accession>
<keyword evidence="2" id="KW-0732">Signal</keyword>
<proteinExistence type="predicted"/>
<keyword evidence="4" id="KW-1185">Reference proteome</keyword>
<comment type="caution">
    <text evidence="3">The sequence shown here is derived from an EMBL/GenBank/DDBJ whole genome shotgun (WGS) entry which is preliminary data.</text>
</comment>
<evidence type="ECO:0000256" key="1">
    <source>
        <dbReference type="SAM" id="MobiDB-lite"/>
    </source>
</evidence>
<dbReference type="EMBL" id="JAULSR010000006">
    <property type="protein sequence ID" value="KAK0615776.1"/>
    <property type="molecule type" value="Genomic_DNA"/>
</dbReference>
<feature type="region of interest" description="Disordered" evidence="1">
    <location>
        <begin position="97"/>
        <end position="118"/>
    </location>
</feature>
<sequence length="118" mass="12794">MKCQSLSLLAACLASVMASLDFEDSIRHEFKMGAILPRQNVNNAFLTTPVGGIPIPPNLLAPSGDTQQPFKFEGKENLDANTAAEKVCSAQRDRCQEKAKDNNNNPPFSIADCEAQKV</sequence>
<evidence type="ECO:0000313" key="4">
    <source>
        <dbReference type="Proteomes" id="UP001174934"/>
    </source>
</evidence>
<organism evidence="3 4">
    <name type="scientific">Bombardia bombarda</name>
    <dbReference type="NCBI Taxonomy" id="252184"/>
    <lineage>
        <taxon>Eukaryota</taxon>
        <taxon>Fungi</taxon>
        <taxon>Dikarya</taxon>
        <taxon>Ascomycota</taxon>
        <taxon>Pezizomycotina</taxon>
        <taxon>Sordariomycetes</taxon>
        <taxon>Sordariomycetidae</taxon>
        <taxon>Sordariales</taxon>
        <taxon>Lasiosphaeriaceae</taxon>
        <taxon>Bombardia</taxon>
    </lineage>
</organism>
<feature type="signal peptide" evidence="2">
    <location>
        <begin position="1"/>
        <end position="18"/>
    </location>
</feature>
<dbReference type="AlphaFoldDB" id="A0AA39WI08"/>